<sequence>MLKSCGGSWTGRGWMSSVLESFVSVVASGAFSSPGGDYSSYHRLRLCMPQIRRSIMDFLERQDTVDFEFGQNRKNQHFGYRVDSGKFHEIPHSNHNKENLVTHVNNNYHHSSDCNLVPVHRQTETVVGNHNHHVCRHINCTSNSRTEVV</sequence>
<dbReference type="AlphaFoldDB" id="A0A699R2M6"/>
<name>A0A699R2M6_TANCI</name>
<proteinExistence type="predicted"/>
<organism evidence="1">
    <name type="scientific">Tanacetum cinerariifolium</name>
    <name type="common">Dalmatian daisy</name>
    <name type="synonym">Chrysanthemum cinerariifolium</name>
    <dbReference type="NCBI Taxonomy" id="118510"/>
    <lineage>
        <taxon>Eukaryota</taxon>
        <taxon>Viridiplantae</taxon>
        <taxon>Streptophyta</taxon>
        <taxon>Embryophyta</taxon>
        <taxon>Tracheophyta</taxon>
        <taxon>Spermatophyta</taxon>
        <taxon>Magnoliopsida</taxon>
        <taxon>eudicotyledons</taxon>
        <taxon>Gunneridae</taxon>
        <taxon>Pentapetalae</taxon>
        <taxon>asterids</taxon>
        <taxon>campanulids</taxon>
        <taxon>Asterales</taxon>
        <taxon>Asteraceae</taxon>
        <taxon>Asteroideae</taxon>
        <taxon>Anthemideae</taxon>
        <taxon>Anthemidinae</taxon>
        <taxon>Tanacetum</taxon>
    </lineage>
</organism>
<feature type="non-terminal residue" evidence="1">
    <location>
        <position position="149"/>
    </location>
</feature>
<gene>
    <name evidence="1" type="ORF">Tci_849141</name>
</gene>
<dbReference type="EMBL" id="BKCJ011059837">
    <property type="protein sequence ID" value="GFC77171.1"/>
    <property type="molecule type" value="Genomic_DNA"/>
</dbReference>
<accession>A0A699R2M6</accession>
<comment type="caution">
    <text evidence="1">The sequence shown here is derived from an EMBL/GenBank/DDBJ whole genome shotgun (WGS) entry which is preliminary data.</text>
</comment>
<reference evidence="1" key="1">
    <citation type="journal article" date="2019" name="Sci. Rep.">
        <title>Draft genome of Tanacetum cinerariifolium, the natural source of mosquito coil.</title>
        <authorList>
            <person name="Yamashiro T."/>
            <person name="Shiraishi A."/>
            <person name="Satake H."/>
            <person name="Nakayama K."/>
        </authorList>
    </citation>
    <scope>NUCLEOTIDE SEQUENCE</scope>
</reference>
<protein>
    <submittedName>
        <fullName evidence="1">Uncharacterized protein</fullName>
    </submittedName>
</protein>
<evidence type="ECO:0000313" key="1">
    <source>
        <dbReference type="EMBL" id="GFC77171.1"/>
    </source>
</evidence>